<sequence>MIDNEDFELLQIRYEEAAIFLTEGDNNIKFEFHPKNLLQLRAYNRVHHWGYNALDLIAGLAILGLAMFERPSLSHPFGILQLVPHEIIELFCLIALAIRIILMCDWLGWRNALKQPRTLIRTLILVGLFAESLVVLFRNKDHFRVLRLLRPYFLIDNPWMANVRRVSRQIVQSMPPIIDMLFLLLFFMSMMAIMGYYLFSSNDQDDGFSTLSAAFVSLFILVTTANYPDVQMPALSSNRWYFVFFLVYLIIGLYCLLNILLAVVYDEFRSQERIKFQKLYLHRRAAIRHAYRLLKDDRYGGIPLDSFRGLMKHRKRRFTPLQVKLMFLALNQSESGAINLRELYNFYMYETLVWKQIKNDDEHHGRYNPMTFRQIRSRIRDAVQHPIFNYGMGFIILLNTCLVFYYAGIVSAEDARQSRYPETQTIDTIFLVVFWLEIVIKFVGLGPWDYLRDNWNRLDLLVTTLSTIGLLLPNSTNIFLSLRQIRMLRLFKVKRRFREVLGTVFSLVPMLSSYIVVLVLVYYSFAIMGIALFAGRGCCGDYYSNATAVDRYYLNNFDDIFNAYVTLFELMIVNNWFVIMNGFVAVTNTWAHAYFMLFYILTNVVLNVVVAFILESFASQTNFQRSLEDGTAEGWLLVEVHSNYVVCLSVCLFVCLSVSTGAS</sequence>
<reference evidence="7 8" key="1">
    <citation type="journal article" date="2008" name="Nature">
        <title>The genome of the choanoflagellate Monosiga brevicollis and the origin of metazoans.</title>
        <authorList>
            <consortium name="JGI Sequencing"/>
            <person name="King N."/>
            <person name="Westbrook M.J."/>
            <person name="Young S.L."/>
            <person name="Kuo A."/>
            <person name="Abedin M."/>
            <person name="Chapman J."/>
            <person name="Fairclough S."/>
            <person name="Hellsten U."/>
            <person name="Isogai Y."/>
            <person name="Letunic I."/>
            <person name="Marr M."/>
            <person name="Pincus D."/>
            <person name="Putnam N."/>
            <person name="Rokas A."/>
            <person name="Wright K.J."/>
            <person name="Zuzow R."/>
            <person name="Dirks W."/>
            <person name="Good M."/>
            <person name="Goodstein D."/>
            <person name="Lemons D."/>
            <person name="Li W."/>
            <person name="Lyons J.B."/>
            <person name="Morris A."/>
            <person name="Nichols S."/>
            <person name="Richter D.J."/>
            <person name="Salamov A."/>
            <person name="Bork P."/>
            <person name="Lim W.A."/>
            <person name="Manning G."/>
            <person name="Miller W.T."/>
            <person name="McGinnis W."/>
            <person name="Shapiro H."/>
            <person name="Tjian R."/>
            <person name="Grigoriev I.V."/>
            <person name="Rokhsar D."/>
        </authorList>
    </citation>
    <scope>NUCLEOTIDE SEQUENCE [LARGE SCALE GENOMIC DNA]</scope>
    <source>
        <strain evidence="8">MX1 / ATCC 50154</strain>
    </source>
</reference>
<dbReference type="PANTHER" id="PTHR46474">
    <property type="entry name" value="TWO PORE CALCIUM CHANNEL PROTEIN 1"/>
    <property type="match status" value="1"/>
</dbReference>
<evidence type="ECO:0000256" key="5">
    <source>
        <dbReference type="SAM" id="Phobius"/>
    </source>
</evidence>
<dbReference type="GO" id="GO:0005216">
    <property type="term" value="F:monoatomic ion channel activity"/>
    <property type="evidence" value="ECO:0007669"/>
    <property type="project" value="InterPro"/>
</dbReference>
<dbReference type="Proteomes" id="UP000001357">
    <property type="component" value="Unassembled WGS sequence"/>
</dbReference>
<keyword evidence="8" id="KW-1185">Reference proteome</keyword>
<dbReference type="GO" id="GO:0010008">
    <property type="term" value="C:endosome membrane"/>
    <property type="evidence" value="ECO:0000318"/>
    <property type="project" value="GO_Central"/>
</dbReference>
<evidence type="ECO:0000256" key="2">
    <source>
        <dbReference type="ARBA" id="ARBA00022692"/>
    </source>
</evidence>
<feature type="transmembrane region" description="Helical" evidence="5">
    <location>
        <begin position="49"/>
        <end position="68"/>
    </location>
</feature>
<dbReference type="STRING" id="81824.A9UQH3"/>
<dbReference type="FunCoup" id="A9UQH3">
    <property type="interactions" value="203"/>
</dbReference>
<evidence type="ECO:0000256" key="3">
    <source>
        <dbReference type="ARBA" id="ARBA00022989"/>
    </source>
</evidence>
<dbReference type="EMBL" id="CH991543">
    <property type="protein sequence ID" value="EDQ93044.1"/>
    <property type="molecule type" value="Genomic_DNA"/>
</dbReference>
<dbReference type="eggNOG" id="KOG2301">
    <property type="taxonomic scope" value="Eukaryota"/>
</dbReference>
<keyword evidence="2 5" id="KW-0812">Transmembrane</keyword>
<accession>A9UQH3</accession>
<dbReference type="InParanoid" id="A9UQH3"/>
<keyword evidence="4 5" id="KW-0472">Membrane</keyword>
<feature type="transmembrane region" description="Helical" evidence="5">
    <location>
        <begin position="634"/>
        <end position="658"/>
    </location>
</feature>
<dbReference type="Pfam" id="PF00520">
    <property type="entry name" value="Ion_trans"/>
    <property type="match status" value="2"/>
</dbReference>
<evidence type="ECO:0000313" key="7">
    <source>
        <dbReference type="EMBL" id="EDQ93044.1"/>
    </source>
</evidence>
<feature type="transmembrane region" description="Helical" evidence="5">
    <location>
        <begin position="500"/>
        <end position="523"/>
    </location>
</feature>
<dbReference type="Gene3D" id="1.20.120.350">
    <property type="entry name" value="Voltage-gated potassium channels. Chain C"/>
    <property type="match status" value="1"/>
</dbReference>
<feature type="transmembrane region" description="Helical" evidence="5">
    <location>
        <begin position="387"/>
        <end position="407"/>
    </location>
</feature>
<feature type="transmembrane region" description="Helical" evidence="5">
    <location>
        <begin position="593"/>
        <end position="614"/>
    </location>
</feature>
<dbReference type="GeneID" id="5887310"/>
<feature type="domain" description="Ion transport" evidence="6">
    <location>
        <begin position="83"/>
        <end position="272"/>
    </location>
</feature>
<dbReference type="GO" id="GO:0022832">
    <property type="term" value="F:voltage-gated channel activity"/>
    <property type="evidence" value="ECO:0007669"/>
    <property type="project" value="InterPro"/>
</dbReference>
<feature type="transmembrane region" description="Helical" evidence="5">
    <location>
        <begin position="88"/>
        <end position="107"/>
    </location>
</feature>
<dbReference type="SUPFAM" id="SSF47473">
    <property type="entry name" value="EF-hand"/>
    <property type="match status" value="1"/>
</dbReference>
<dbReference type="OMA" id="FHIEYKH"/>
<keyword evidence="3 5" id="KW-1133">Transmembrane helix</keyword>
<dbReference type="SUPFAM" id="SSF81324">
    <property type="entry name" value="Voltage-gated potassium channels"/>
    <property type="match status" value="2"/>
</dbReference>
<dbReference type="GO" id="GO:0005765">
    <property type="term" value="C:lysosomal membrane"/>
    <property type="evidence" value="ECO:0000318"/>
    <property type="project" value="GO_Central"/>
</dbReference>
<dbReference type="KEGG" id="mbr:MONBRDRAFT_13744"/>
<feature type="transmembrane region" description="Helical" evidence="5">
    <location>
        <begin position="119"/>
        <end position="137"/>
    </location>
</feature>
<dbReference type="InterPro" id="IPR005821">
    <property type="entry name" value="Ion_trans_dom"/>
</dbReference>
<evidence type="ECO:0000313" key="8">
    <source>
        <dbReference type="Proteomes" id="UP000001357"/>
    </source>
</evidence>
<dbReference type="FunFam" id="1.10.287.70:FF:000062">
    <property type="entry name" value="Two pore calcium channel protein 1"/>
    <property type="match status" value="1"/>
</dbReference>
<dbReference type="InterPro" id="IPR027359">
    <property type="entry name" value="Volt_channel_dom_sf"/>
</dbReference>
<comment type="subcellular location">
    <subcellularLocation>
        <location evidence="1">Membrane</location>
        <topology evidence="1">Multi-pass membrane protein</topology>
    </subcellularLocation>
</comment>
<dbReference type="PANTHER" id="PTHR46474:SF1">
    <property type="entry name" value="TWO PORE CHANNEL PROTEIN 1"/>
    <property type="match status" value="1"/>
</dbReference>
<dbReference type="InterPro" id="IPR028801">
    <property type="entry name" value="TPC1_animal"/>
</dbReference>
<evidence type="ECO:0000259" key="6">
    <source>
        <dbReference type="Pfam" id="PF00520"/>
    </source>
</evidence>
<name>A9UQH3_MONBE</name>
<evidence type="ECO:0000256" key="4">
    <source>
        <dbReference type="ARBA" id="ARBA00023136"/>
    </source>
</evidence>
<evidence type="ECO:0000256" key="1">
    <source>
        <dbReference type="ARBA" id="ARBA00004141"/>
    </source>
</evidence>
<dbReference type="AlphaFoldDB" id="A9UQH3"/>
<gene>
    <name evidence="7" type="ORF">MONBRDRAFT_13744</name>
</gene>
<dbReference type="RefSeq" id="XP_001742806.1">
    <property type="nucleotide sequence ID" value="XM_001742754.1"/>
</dbReference>
<feature type="transmembrane region" description="Helical" evidence="5">
    <location>
        <begin position="561"/>
        <end position="586"/>
    </location>
</feature>
<organism evidence="7 8">
    <name type="scientific">Monosiga brevicollis</name>
    <name type="common">Choanoflagellate</name>
    <dbReference type="NCBI Taxonomy" id="81824"/>
    <lineage>
        <taxon>Eukaryota</taxon>
        <taxon>Choanoflagellata</taxon>
        <taxon>Craspedida</taxon>
        <taxon>Salpingoecidae</taxon>
        <taxon>Monosiga</taxon>
    </lineage>
</organism>
<feature type="transmembrane region" description="Helical" evidence="5">
    <location>
        <begin position="211"/>
        <end position="228"/>
    </location>
</feature>
<dbReference type="InterPro" id="IPR011992">
    <property type="entry name" value="EF-hand-dom_pair"/>
</dbReference>
<feature type="transmembrane region" description="Helical" evidence="5">
    <location>
        <begin position="460"/>
        <end position="480"/>
    </location>
</feature>
<protein>
    <recommendedName>
        <fullName evidence="6">Ion transport domain-containing protein</fullName>
    </recommendedName>
</protein>
<dbReference type="Gene3D" id="1.10.287.70">
    <property type="match status" value="2"/>
</dbReference>
<feature type="domain" description="Ion transport" evidence="6">
    <location>
        <begin position="385"/>
        <end position="621"/>
    </location>
</feature>
<feature type="transmembrane region" description="Helical" evidence="5">
    <location>
        <begin position="240"/>
        <end position="265"/>
    </location>
</feature>
<proteinExistence type="predicted"/>
<feature type="transmembrane region" description="Helical" evidence="5">
    <location>
        <begin position="177"/>
        <end position="199"/>
    </location>
</feature>